<comment type="caution">
    <text evidence="2">The sequence shown here is derived from an EMBL/GenBank/DDBJ whole genome shotgun (WGS) entry which is preliminary data.</text>
</comment>
<accession>A0A918NCC2</accession>
<feature type="region of interest" description="Disordered" evidence="1">
    <location>
        <begin position="67"/>
        <end position="103"/>
    </location>
</feature>
<evidence type="ECO:0000313" key="2">
    <source>
        <dbReference type="EMBL" id="GGX62014.1"/>
    </source>
</evidence>
<evidence type="ECO:0000313" key="3">
    <source>
        <dbReference type="Proteomes" id="UP000619244"/>
    </source>
</evidence>
<evidence type="ECO:0000256" key="1">
    <source>
        <dbReference type="SAM" id="MobiDB-lite"/>
    </source>
</evidence>
<dbReference type="EMBL" id="BMVU01000004">
    <property type="protein sequence ID" value="GGX62014.1"/>
    <property type="molecule type" value="Genomic_DNA"/>
</dbReference>
<gene>
    <name evidence="2" type="ORF">GCM10010358_15440</name>
</gene>
<dbReference type="AlphaFoldDB" id="A0A918NCC2"/>
<proteinExistence type="predicted"/>
<keyword evidence="3" id="KW-1185">Reference proteome</keyword>
<protein>
    <submittedName>
        <fullName evidence="2">Uncharacterized protein</fullName>
    </submittedName>
</protein>
<reference evidence="2" key="2">
    <citation type="submission" date="2020-09" db="EMBL/GenBank/DDBJ databases">
        <authorList>
            <person name="Sun Q."/>
            <person name="Ohkuma M."/>
        </authorList>
    </citation>
    <scope>NUCLEOTIDE SEQUENCE</scope>
    <source>
        <strain evidence="2">JCM 4790</strain>
    </source>
</reference>
<organism evidence="2 3">
    <name type="scientific">Streptomyces minutiscleroticus</name>
    <dbReference type="NCBI Taxonomy" id="68238"/>
    <lineage>
        <taxon>Bacteria</taxon>
        <taxon>Bacillati</taxon>
        <taxon>Actinomycetota</taxon>
        <taxon>Actinomycetes</taxon>
        <taxon>Kitasatosporales</taxon>
        <taxon>Streptomycetaceae</taxon>
        <taxon>Streptomyces</taxon>
    </lineage>
</organism>
<sequence length="103" mass="10211">MDRPGTAGTVQMLGVLLAGGGAGTGLGDLSGLDTDQVENLAGDVFGLLPGPVDVKRDGGATEIVHVSGASRHSEWNGQDDGAGDVAPPRPTAGRDRSSSLTSS</sequence>
<name>A0A918NCC2_9ACTN</name>
<reference evidence="2" key="1">
    <citation type="journal article" date="2014" name="Int. J. Syst. Evol. Microbiol.">
        <title>Complete genome sequence of Corynebacterium casei LMG S-19264T (=DSM 44701T), isolated from a smear-ripened cheese.</title>
        <authorList>
            <consortium name="US DOE Joint Genome Institute (JGI-PGF)"/>
            <person name="Walter F."/>
            <person name="Albersmeier A."/>
            <person name="Kalinowski J."/>
            <person name="Ruckert C."/>
        </authorList>
    </citation>
    <scope>NUCLEOTIDE SEQUENCE</scope>
    <source>
        <strain evidence="2">JCM 4790</strain>
    </source>
</reference>
<dbReference type="Proteomes" id="UP000619244">
    <property type="component" value="Unassembled WGS sequence"/>
</dbReference>